<evidence type="ECO:0000256" key="6">
    <source>
        <dbReference type="ARBA" id="ARBA00022723"/>
    </source>
</evidence>
<sequence length="249" mass="27829">MNASSVIFTVAPHLLQPTISSTHFQCFNYLLFCYYSISQQLLLAGLDTTSLTSTWALSLLLNNPEALKTVQDEIDEHVGRDRLVEDSDIKNLVYLDAVIKETLRLYPAAPLAVPHEAMEDCIVGGYNIPKGTRLMVNLWKLQRDPNIWPDPSEFRPERFLTSHKDIDVKGNHFELIPFGSGRRVCPGTYFGLQSIGFMLASLIQQFVLQKPSQEPIDMSESPGLTNNKATPLVVLLSPRLSSTMYSVGS</sequence>
<keyword evidence="8 13" id="KW-0560">Oxidoreductase</keyword>
<dbReference type="AlphaFoldDB" id="A0AA38U6A9"/>
<name>A0AA38U6A9_9ASTR</name>
<dbReference type="GO" id="GO:0004497">
    <property type="term" value="F:monooxygenase activity"/>
    <property type="evidence" value="ECO:0007669"/>
    <property type="project" value="UniProtKB-KW"/>
</dbReference>
<evidence type="ECO:0000313" key="14">
    <source>
        <dbReference type="EMBL" id="KAJ9567971.1"/>
    </source>
</evidence>
<dbReference type="GO" id="GO:0016705">
    <property type="term" value="F:oxidoreductase activity, acting on paired donors, with incorporation or reduction of molecular oxygen"/>
    <property type="evidence" value="ECO:0007669"/>
    <property type="project" value="InterPro"/>
</dbReference>
<evidence type="ECO:0000256" key="13">
    <source>
        <dbReference type="RuleBase" id="RU000461"/>
    </source>
</evidence>
<dbReference type="SUPFAM" id="SSF48264">
    <property type="entry name" value="Cytochrome P450"/>
    <property type="match status" value="1"/>
</dbReference>
<keyword evidence="11" id="KW-0472">Membrane</keyword>
<keyword evidence="7" id="KW-1133">Transmembrane helix</keyword>
<dbReference type="InterPro" id="IPR002401">
    <property type="entry name" value="Cyt_P450_E_grp-I"/>
</dbReference>
<protein>
    <recommendedName>
        <fullName evidence="16">Cytochrome P450</fullName>
    </recommendedName>
</protein>
<dbReference type="GO" id="GO:0005506">
    <property type="term" value="F:iron ion binding"/>
    <property type="evidence" value="ECO:0007669"/>
    <property type="project" value="InterPro"/>
</dbReference>
<keyword evidence="6 12" id="KW-0479">Metal-binding</keyword>
<dbReference type="PRINTS" id="PR00385">
    <property type="entry name" value="P450"/>
</dbReference>
<keyword evidence="4 12" id="KW-0349">Heme</keyword>
<dbReference type="Gene3D" id="1.10.630.10">
    <property type="entry name" value="Cytochrome P450"/>
    <property type="match status" value="1"/>
</dbReference>
<evidence type="ECO:0000256" key="11">
    <source>
        <dbReference type="ARBA" id="ARBA00023136"/>
    </source>
</evidence>
<comment type="similarity">
    <text evidence="3 13">Belongs to the cytochrome P450 family.</text>
</comment>
<dbReference type="GO" id="GO:0020037">
    <property type="term" value="F:heme binding"/>
    <property type="evidence" value="ECO:0007669"/>
    <property type="project" value="InterPro"/>
</dbReference>
<keyword evidence="10 13" id="KW-0503">Monooxygenase</keyword>
<dbReference type="PRINTS" id="PR00463">
    <property type="entry name" value="EP450I"/>
</dbReference>
<dbReference type="Proteomes" id="UP001172457">
    <property type="component" value="Chromosome 1"/>
</dbReference>
<feature type="binding site" description="axial binding residue" evidence="12">
    <location>
        <position position="185"/>
    </location>
    <ligand>
        <name>heme</name>
        <dbReference type="ChEBI" id="CHEBI:30413"/>
    </ligand>
    <ligandPart>
        <name>Fe</name>
        <dbReference type="ChEBI" id="CHEBI:18248"/>
    </ligandPart>
</feature>
<comment type="cofactor">
    <cofactor evidence="1 12">
        <name>heme</name>
        <dbReference type="ChEBI" id="CHEBI:30413"/>
    </cofactor>
</comment>
<dbReference type="InterPro" id="IPR036396">
    <property type="entry name" value="Cyt_P450_sf"/>
</dbReference>
<keyword evidence="9 12" id="KW-0408">Iron</keyword>
<reference evidence="14" key="1">
    <citation type="submission" date="2023-03" db="EMBL/GenBank/DDBJ databases">
        <title>Chromosome-scale reference genome and RAD-based genetic map of yellow starthistle (Centaurea solstitialis) reveal putative structural variation and QTLs associated with invader traits.</title>
        <authorList>
            <person name="Reatini B."/>
            <person name="Cang F.A."/>
            <person name="Jiang Q."/>
            <person name="Mckibben M.T.W."/>
            <person name="Barker M.S."/>
            <person name="Rieseberg L.H."/>
            <person name="Dlugosch K.M."/>
        </authorList>
    </citation>
    <scope>NUCLEOTIDE SEQUENCE</scope>
    <source>
        <strain evidence="14">CAN-66</strain>
        <tissue evidence="14">Leaf</tissue>
    </source>
</reference>
<dbReference type="EMBL" id="JARYMX010000001">
    <property type="protein sequence ID" value="KAJ9567971.1"/>
    <property type="molecule type" value="Genomic_DNA"/>
</dbReference>
<evidence type="ECO:0000256" key="4">
    <source>
        <dbReference type="ARBA" id="ARBA00022617"/>
    </source>
</evidence>
<keyword evidence="15" id="KW-1185">Reference proteome</keyword>
<dbReference type="InterPro" id="IPR001128">
    <property type="entry name" value="Cyt_P450"/>
</dbReference>
<dbReference type="InterPro" id="IPR017972">
    <property type="entry name" value="Cyt_P450_CS"/>
</dbReference>
<evidence type="ECO:0000313" key="15">
    <source>
        <dbReference type="Proteomes" id="UP001172457"/>
    </source>
</evidence>
<evidence type="ECO:0000256" key="8">
    <source>
        <dbReference type="ARBA" id="ARBA00023002"/>
    </source>
</evidence>
<organism evidence="14 15">
    <name type="scientific">Centaurea solstitialis</name>
    <name type="common">yellow star-thistle</name>
    <dbReference type="NCBI Taxonomy" id="347529"/>
    <lineage>
        <taxon>Eukaryota</taxon>
        <taxon>Viridiplantae</taxon>
        <taxon>Streptophyta</taxon>
        <taxon>Embryophyta</taxon>
        <taxon>Tracheophyta</taxon>
        <taxon>Spermatophyta</taxon>
        <taxon>Magnoliopsida</taxon>
        <taxon>eudicotyledons</taxon>
        <taxon>Gunneridae</taxon>
        <taxon>Pentapetalae</taxon>
        <taxon>asterids</taxon>
        <taxon>campanulids</taxon>
        <taxon>Asterales</taxon>
        <taxon>Asteraceae</taxon>
        <taxon>Carduoideae</taxon>
        <taxon>Cardueae</taxon>
        <taxon>Centaureinae</taxon>
        <taxon>Centaurea</taxon>
    </lineage>
</organism>
<gene>
    <name evidence="14" type="ORF">OSB04_003937</name>
</gene>
<evidence type="ECO:0000256" key="3">
    <source>
        <dbReference type="ARBA" id="ARBA00010617"/>
    </source>
</evidence>
<accession>A0AA38U6A9</accession>
<dbReference type="PANTHER" id="PTHR47947:SF26">
    <property type="entry name" value="CYTOCHROME P450"/>
    <property type="match status" value="1"/>
</dbReference>
<dbReference type="FunFam" id="1.10.630.10:FF:000126">
    <property type="entry name" value="Predicted protein"/>
    <property type="match status" value="1"/>
</dbReference>
<evidence type="ECO:0000256" key="12">
    <source>
        <dbReference type="PIRSR" id="PIRSR602401-1"/>
    </source>
</evidence>
<keyword evidence="5" id="KW-0812">Transmembrane</keyword>
<evidence type="ECO:0000256" key="10">
    <source>
        <dbReference type="ARBA" id="ARBA00023033"/>
    </source>
</evidence>
<evidence type="ECO:0000256" key="5">
    <source>
        <dbReference type="ARBA" id="ARBA00022692"/>
    </source>
</evidence>
<dbReference type="InterPro" id="IPR050651">
    <property type="entry name" value="Plant_Cytochrome_P450_Monoox"/>
</dbReference>
<evidence type="ECO:0000256" key="7">
    <source>
        <dbReference type="ARBA" id="ARBA00022989"/>
    </source>
</evidence>
<evidence type="ECO:0000256" key="9">
    <source>
        <dbReference type="ARBA" id="ARBA00023004"/>
    </source>
</evidence>
<dbReference type="PROSITE" id="PS00086">
    <property type="entry name" value="CYTOCHROME_P450"/>
    <property type="match status" value="1"/>
</dbReference>
<dbReference type="GO" id="GO:0016020">
    <property type="term" value="C:membrane"/>
    <property type="evidence" value="ECO:0007669"/>
    <property type="project" value="UniProtKB-SubCell"/>
</dbReference>
<comment type="caution">
    <text evidence="14">The sequence shown here is derived from an EMBL/GenBank/DDBJ whole genome shotgun (WGS) entry which is preliminary data.</text>
</comment>
<evidence type="ECO:0000256" key="2">
    <source>
        <dbReference type="ARBA" id="ARBA00004370"/>
    </source>
</evidence>
<evidence type="ECO:0000256" key="1">
    <source>
        <dbReference type="ARBA" id="ARBA00001971"/>
    </source>
</evidence>
<dbReference type="PANTHER" id="PTHR47947">
    <property type="entry name" value="CYTOCHROME P450 82C3-RELATED"/>
    <property type="match status" value="1"/>
</dbReference>
<dbReference type="Pfam" id="PF00067">
    <property type="entry name" value="p450"/>
    <property type="match status" value="1"/>
</dbReference>
<proteinExistence type="inferred from homology"/>
<evidence type="ECO:0008006" key="16">
    <source>
        <dbReference type="Google" id="ProtNLM"/>
    </source>
</evidence>
<comment type="subcellular location">
    <subcellularLocation>
        <location evidence="2">Membrane</location>
    </subcellularLocation>
</comment>